<comment type="caution">
    <text evidence="8">The sequence shown here is derived from an EMBL/GenBank/DDBJ whole genome shotgun (WGS) entry which is preliminary data.</text>
</comment>
<protein>
    <recommendedName>
        <fullName evidence="7">UPF0056 membrane protein</fullName>
    </recommendedName>
</protein>
<dbReference type="NCBIfam" id="TIGR00427">
    <property type="entry name" value="NAAT family transporter"/>
    <property type="match status" value="1"/>
</dbReference>
<dbReference type="PANTHER" id="PTHR33508:SF1">
    <property type="entry name" value="UPF0056 MEMBRANE PROTEIN YHCE"/>
    <property type="match status" value="1"/>
</dbReference>
<keyword evidence="5 7" id="KW-1133">Transmembrane helix</keyword>
<evidence type="ECO:0000256" key="6">
    <source>
        <dbReference type="ARBA" id="ARBA00023136"/>
    </source>
</evidence>
<keyword evidence="6 7" id="KW-0472">Membrane</keyword>
<evidence type="ECO:0000256" key="2">
    <source>
        <dbReference type="ARBA" id="ARBA00009784"/>
    </source>
</evidence>
<reference evidence="8 9" key="1">
    <citation type="submission" date="2016-10" db="EMBL/GenBank/DDBJ databases">
        <authorList>
            <person name="Varghese N."/>
            <person name="Submissions S."/>
        </authorList>
    </citation>
    <scope>NUCLEOTIDE SEQUENCE [LARGE SCALE GENOMIC DNA]</scope>
    <source>
        <strain evidence="8 9">DSM 18839</strain>
    </source>
</reference>
<evidence type="ECO:0000313" key="8">
    <source>
        <dbReference type="EMBL" id="SDG01996.1"/>
    </source>
</evidence>
<accession>A0A8G2BKL4</accession>
<organism evidence="8 9">
    <name type="scientific">Thalassobaculum litoreum DSM 18839</name>
    <dbReference type="NCBI Taxonomy" id="1123362"/>
    <lineage>
        <taxon>Bacteria</taxon>
        <taxon>Pseudomonadati</taxon>
        <taxon>Pseudomonadota</taxon>
        <taxon>Alphaproteobacteria</taxon>
        <taxon>Rhodospirillales</taxon>
        <taxon>Thalassobaculaceae</taxon>
        <taxon>Thalassobaculum</taxon>
    </lineage>
</organism>
<feature type="transmembrane region" description="Helical" evidence="7">
    <location>
        <begin position="12"/>
        <end position="33"/>
    </location>
</feature>
<feature type="transmembrane region" description="Helical" evidence="7">
    <location>
        <begin position="182"/>
        <end position="203"/>
    </location>
</feature>
<feature type="transmembrane region" description="Helical" evidence="7">
    <location>
        <begin position="74"/>
        <end position="95"/>
    </location>
</feature>
<comment type="subcellular location">
    <subcellularLocation>
        <location evidence="1 7">Cell membrane</location>
        <topology evidence="1 7">Multi-pass membrane protein</topology>
    </subcellularLocation>
</comment>
<dbReference type="EMBL" id="FNBW01000009">
    <property type="protein sequence ID" value="SDG01996.1"/>
    <property type="molecule type" value="Genomic_DNA"/>
</dbReference>
<evidence type="ECO:0000256" key="1">
    <source>
        <dbReference type="ARBA" id="ARBA00004651"/>
    </source>
</evidence>
<feature type="transmembrane region" description="Helical" evidence="7">
    <location>
        <begin position="45"/>
        <end position="68"/>
    </location>
</feature>
<evidence type="ECO:0000313" key="9">
    <source>
        <dbReference type="Proteomes" id="UP000198615"/>
    </source>
</evidence>
<proteinExistence type="inferred from homology"/>
<keyword evidence="3" id="KW-1003">Cell membrane</keyword>
<evidence type="ECO:0000256" key="7">
    <source>
        <dbReference type="RuleBase" id="RU362048"/>
    </source>
</evidence>
<dbReference type="AlphaFoldDB" id="A0A8G2BKL4"/>
<comment type="similarity">
    <text evidence="2 7">Belongs to the UPF0056 (MarC) family.</text>
</comment>
<gene>
    <name evidence="8" type="ORF">SAMN05660686_03065</name>
</gene>
<evidence type="ECO:0000256" key="4">
    <source>
        <dbReference type="ARBA" id="ARBA00022692"/>
    </source>
</evidence>
<keyword evidence="4 7" id="KW-0812">Transmembrane</keyword>
<dbReference type="Proteomes" id="UP000198615">
    <property type="component" value="Unassembled WGS sequence"/>
</dbReference>
<dbReference type="GO" id="GO:0005886">
    <property type="term" value="C:plasma membrane"/>
    <property type="evidence" value="ECO:0007669"/>
    <property type="project" value="UniProtKB-SubCell"/>
</dbReference>
<dbReference type="RefSeq" id="WP_215906123.1">
    <property type="nucleotide sequence ID" value="NZ_FNBW01000009.1"/>
</dbReference>
<keyword evidence="9" id="KW-1185">Reference proteome</keyword>
<dbReference type="PANTHER" id="PTHR33508">
    <property type="entry name" value="UPF0056 MEMBRANE PROTEIN YHCE"/>
    <property type="match status" value="1"/>
</dbReference>
<dbReference type="InterPro" id="IPR002771">
    <property type="entry name" value="Multi_antbiot-R_MarC"/>
</dbReference>
<evidence type="ECO:0000256" key="5">
    <source>
        <dbReference type="ARBA" id="ARBA00022989"/>
    </source>
</evidence>
<dbReference type="Pfam" id="PF01914">
    <property type="entry name" value="MarC"/>
    <property type="match status" value="1"/>
</dbReference>
<feature type="transmembrane region" description="Helical" evidence="7">
    <location>
        <begin position="148"/>
        <end position="170"/>
    </location>
</feature>
<sequence>MLSMIDLPDLGRALITILVVVDPIGTLPVFYYATSSVPRRLHRAFAIRAVLIATVVLMLFLVGGQYLLEALGLRLGSFQIAGGIVLFLFAMTMVFGESKSQLEIKEAARDHLANAVFPLAIPSIASPGAMLAIVVLTDNNENTLLDQGVTAILLLIVMAITLVLLLMAARLKPFLGATGANIISRIMGIILATIAVDAVLGGLETVGVVDLVPAAEGVLDTSPAT</sequence>
<feature type="transmembrane region" description="Helical" evidence="7">
    <location>
        <begin position="116"/>
        <end position="136"/>
    </location>
</feature>
<evidence type="ECO:0000256" key="3">
    <source>
        <dbReference type="ARBA" id="ARBA00022475"/>
    </source>
</evidence>
<name>A0A8G2BKL4_9PROT</name>